<dbReference type="GO" id="GO:0006289">
    <property type="term" value="P:nucleotide-excision repair"/>
    <property type="evidence" value="ECO:0007669"/>
    <property type="project" value="InterPro"/>
</dbReference>
<evidence type="ECO:0000259" key="7">
    <source>
        <dbReference type="PROSITE" id="PS50164"/>
    </source>
</evidence>
<dbReference type="Pfam" id="PF01541">
    <property type="entry name" value="GIY-YIG"/>
    <property type="match status" value="1"/>
</dbReference>
<dbReference type="InterPro" id="IPR038476">
    <property type="entry name" value="UvrC_RNase_H_dom_sf"/>
</dbReference>
<dbReference type="SMART" id="SM00465">
    <property type="entry name" value="GIYc"/>
    <property type="match status" value="1"/>
</dbReference>
<dbReference type="InterPro" id="IPR001162">
    <property type="entry name" value="UvrC_RNase_H_dom"/>
</dbReference>
<feature type="domain" description="UvrC family homology region profile" evidence="8">
    <location>
        <begin position="254"/>
        <end position="369"/>
    </location>
</feature>
<dbReference type="Gene3D" id="1.10.150.20">
    <property type="entry name" value="5' to 3' exonuclease, C-terminal subdomain"/>
    <property type="match status" value="1"/>
</dbReference>
<protein>
    <submittedName>
        <fullName evidence="9">Excinuclease ABC C subunit domain protein</fullName>
    </submittedName>
</protein>
<dbReference type="PROSITE" id="PS50151">
    <property type="entry name" value="UVR"/>
    <property type="match status" value="1"/>
</dbReference>
<evidence type="ECO:0000259" key="6">
    <source>
        <dbReference type="PROSITE" id="PS50151"/>
    </source>
</evidence>
<evidence type="ECO:0000256" key="1">
    <source>
        <dbReference type="ARBA" id="ARBA00022490"/>
    </source>
</evidence>
<gene>
    <name evidence="9" type="ORF">XD93_0585</name>
</gene>
<dbReference type="SUPFAM" id="SSF46600">
    <property type="entry name" value="C-terminal UvrC-binding domain of UvrB"/>
    <property type="match status" value="1"/>
</dbReference>
<dbReference type="InterPro" id="IPR001943">
    <property type="entry name" value="UVR_dom"/>
</dbReference>
<dbReference type="GO" id="GO:0009381">
    <property type="term" value="F:excinuclease ABC activity"/>
    <property type="evidence" value="ECO:0007669"/>
    <property type="project" value="InterPro"/>
</dbReference>
<sequence>MNKILENKLESLPQVPGVYKFLDKNGKILYIGKALNLRSRVNSYFRNDIYDRPRIRQMMPKVEDLEITETDNEIEALVLESALIKKHKPKYNSDLKDDKSYAWIYVSTKEDFPTVKIVRTLSGDEYKKGRLFGPYPSGLAVKRVFTYLRKLYPFCTSCDPNEESPSLYYHLGLCPGPYHGHISKEDYRKNINEIVKFLSGRKKGQINKIEKDMRQYSREKKYEDAAKLRDRINDLKYLGQNIEFNYLKDASDYKSKRVISRNLSFQELEMELDIENLERIECYDISNIQGKHAYGSMVVSIEGSLNRSHYRIFKIKGKDTPDDPAMLKEVLQRRIKHIGSEKDKSLGSKPDIILIDGGKSQLGVIKKYLPKDIILMGISKGKHLKRAGFRKMDEFWIVRDNKVYQIDIENPALLVDLRDEAHRFAITHYRKRARKESKRSKLESIPGVGEKRRRELLKEFKDIEGIKKASVDEINKVINNRKVSKAVKSHLLDQDT</sequence>
<dbReference type="PANTHER" id="PTHR30562">
    <property type="entry name" value="UVRC/OXIDOREDUCTASE"/>
    <property type="match status" value="1"/>
</dbReference>
<dbReference type="EMBL" id="LGGO01000074">
    <property type="protein sequence ID" value="KUK77028.1"/>
    <property type="molecule type" value="Genomic_DNA"/>
</dbReference>
<evidence type="ECO:0000313" key="10">
    <source>
        <dbReference type="Proteomes" id="UP000053904"/>
    </source>
</evidence>
<comment type="caution">
    <text evidence="9">The sequence shown here is derived from an EMBL/GenBank/DDBJ whole genome shotgun (WGS) entry which is preliminary data.</text>
</comment>
<dbReference type="GO" id="GO:0009380">
    <property type="term" value="C:excinuclease repair complex"/>
    <property type="evidence" value="ECO:0007669"/>
    <property type="project" value="TreeGrafter"/>
</dbReference>
<proteinExistence type="predicted"/>
<dbReference type="Proteomes" id="UP000053904">
    <property type="component" value="Unassembled WGS sequence"/>
</dbReference>
<dbReference type="Pfam" id="PF08459">
    <property type="entry name" value="UvrC_RNaseH_dom"/>
    <property type="match status" value="1"/>
</dbReference>
<dbReference type="CDD" id="cd10434">
    <property type="entry name" value="GIY-YIG_UvrC_Cho"/>
    <property type="match status" value="1"/>
</dbReference>
<dbReference type="PATRIC" id="fig|1641389.3.peg.690"/>
<dbReference type="InterPro" id="IPR035901">
    <property type="entry name" value="GIY-YIG_endonuc_sf"/>
</dbReference>
<name>A0A101HHR8_9BACT</name>
<dbReference type="InterPro" id="IPR047296">
    <property type="entry name" value="GIY-YIG_UvrC_Cho"/>
</dbReference>
<accession>A0A101HHR8</accession>
<evidence type="ECO:0000256" key="3">
    <source>
        <dbReference type="ARBA" id="ARBA00022769"/>
    </source>
</evidence>
<dbReference type="AlphaFoldDB" id="A0A101HHR8"/>
<dbReference type="InterPro" id="IPR010994">
    <property type="entry name" value="RuvA_2-like"/>
</dbReference>
<dbReference type="InterPro" id="IPR000305">
    <property type="entry name" value="GIY-YIG_endonuc"/>
</dbReference>
<dbReference type="Gene3D" id="3.30.420.340">
    <property type="entry name" value="UvrC, RNAse H endonuclease domain"/>
    <property type="match status" value="1"/>
</dbReference>
<evidence type="ECO:0000313" key="9">
    <source>
        <dbReference type="EMBL" id="KUK77028.1"/>
    </source>
</evidence>
<keyword evidence="5" id="KW-0234">DNA repair</keyword>
<evidence type="ECO:0000256" key="4">
    <source>
        <dbReference type="ARBA" id="ARBA00022881"/>
    </source>
</evidence>
<dbReference type="PROSITE" id="PS50165">
    <property type="entry name" value="UVRC"/>
    <property type="match status" value="1"/>
</dbReference>
<reference evidence="10" key="1">
    <citation type="journal article" date="2015" name="MBio">
        <title>Genome-Resolved Metagenomic Analysis Reveals Roles for Candidate Phyla and Other Microbial Community Members in Biogeochemical Transformations in Oil Reservoirs.</title>
        <authorList>
            <person name="Hu P."/>
            <person name="Tom L."/>
            <person name="Singh A."/>
            <person name="Thomas B.C."/>
            <person name="Baker B.J."/>
            <person name="Piceno Y.M."/>
            <person name="Andersen G.L."/>
            <person name="Banfield J.F."/>
        </authorList>
    </citation>
    <scope>NUCLEOTIDE SEQUENCE [LARGE SCALE GENOMIC DNA]</scope>
</reference>
<dbReference type="SUPFAM" id="SSF47781">
    <property type="entry name" value="RuvA domain 2-like"/>
    <property type="match status" value="1"/>
</dbReference>
<keyword evidence="3" id="KW-0228">DNA excision</keyword>
<keyword evidence="1" id="KW-0963">Cytoplasm</keyword>
<dbReference type="FunFam" id="3.40.1440.10:FF:000001">
    <property type="entry name" value="UvrABC system protein C"/>
    <property type="match status" value="1"/>
</dbReference>
<dbReference type="SUPFAM" id="SSF82771">
    <property type="entry name" value="GIY-YIG endonuclease"/>
    <property type="match status" value="1"/>
</dbReference>
<feature type="domain" description="GIY-YIG" evidence="7">
    <location>
        <begin position="14"/>
        <end position="93"/>
    </location>
</feature>
<keyword evidence="2" id="KW-0227">DNA damage</keyword>
<keyword evidence="4" id="KW-0267">Excision nuclease</keyword>
<dbReference type="Gene3D" id="3.40.1440.10">
    <property type="entry name" value="GIY-YIG endonuclease"/>
    <property type="match status" value="1"/>
</dbReference>
<feature type="domain" description="UVR" evidence="6">
    <location>
        <begin position="203"/>
        <end position="238"/>
    </location>
</feature>
<organism evidence="9 10">
    <name type="scientific">candidate division WS6 bacterium 34_10</name>
    <dbReference type="NCBI Taxonomy" id="1641389"/>
    <lineage>
        <taxon>Bacteria</taxon>
        <taxon>Candidatus Dojkabacteria</taxon>
    </lineage>
</organism>
<dbReference type="PROSITE" id="PS50164">
    <property type="entry name" value="GIY_YIG"/>
    <property type="match status" value="1"/>
</dbReference>
<dbReference type="Pfam" id="PF02151">
    <property type="entry name" value="UVR"/>
    <property type="match status" value="1"/>
</dbReference>
<dbReference type="InterPro" id="IPR050066">
    <property type="entry name" value="UvrABC_protein_C"/>
</dbReference>
<evidence type="ECO:0000259" key="8">
    <source>
        <dbReference type="PROSITE" id="PS50165"/>
    </source>
</evidence>
<dbReference type="Gene3D" id="4.10.860.10">
    <property type="entry name" value="UVR domain"/>
    <property type="match status" value="1"/>
</dbReference>
<dbReference type="PANTHER" id="PTHR30562:SF1">
    <property type="entry name" value="UVRABC SYSTEM PROTEIN C"/>
    <property type="match status" value="1"/>
</dbReference>
<evidence type="ECO:0000256" key="2">
    <source>
        <dbReference type="ARBA" id="ARBA00022763"/>
    </source>
</evidence>
<dbReference type="InterPro" id="IPR036876">
    <property type="entry name" value="UVR_dom_sf"/>
</dbReference>
<evidence type="ECO:0000256" key="5">
    <source>
        <dbReference type="ARBA" id="ARBA00023204"/>
    </source>
</evidence>